<accession>A0AAW2EGG6</accession>
<evidence type="ECO:0008006" key="3">
    <source>
        <dbReference type="Google" id="ProtNLM"/>
    </source>
</evidence>
<name>A0AAW2EGG6_9HYME</name>
<organism evidence="1 2">
    <name type="scientific">Cardiocondyla obscurior</name>
    <dbReference type="NCBI Taxonomy" id="286306"/>
    <lineage>
        <taxon>Eukaryota</taxon>
        <taxon>Metazoa</taxon>
        <taxon>Ecdysozoa</taxon>
        <taxon>Arthropoda</taxon>
        <taxon>Hexapoda</taxon>
        <taxon>Insecta</taxon>
        <taxon>Pterygota</taxon>
        <taxon>Neoptera</taxon>
        <taxon>Endopterygota</taxon>
        <taxon>Hymenoptera</taxon>
        <taxon>Apocrita</taxon>
        <taxon>Aculeata</taxon>
        <taxon>Formicoidea</taxon>
        <taxon>Formicidae</taxon>
        <taxon>Myrmicinae</taxon>
        <taxon>Cardiocondyla</taxon>
    </lineage>
</organism>
<gene>
    <name evidence="1" type="ORF">PUN28_018555</name>
</gene>
<evidence type="ECO:0000313" key="2">
    <source>
        <dbReference type="Proteomes" id="UP001430953"/>
    </source>
</evidence>
<dbReference type="Proteomes" id="UP001430953">
    <property type="component" value="Unassembled WGS sequence"/>
</dbReference>
<comment type="caution">
    <text evidence="1">The sequence shown here is derived from an EMBL/GenBank/DDBJ whole genome shotgun (WGS) entry which is preliminary data.</text>
</comment>
<keyword evidence="2" id="KW-1185">Reference proteome</keyword>
<proteinExistence type="predicted"/>
<protein>
    <recommendedName>
        <fullName evidence="3">50S ribosomal protein L20</fullName>
    </recommendedName>
</protein>
<evidence type="ECO:0000313" key="1">
    <source>
        <dbReference type="EMBL" id="KAL0102085.1"/>
    </source>
</evidence>
<dbReference type="EMBL" id="JADYXP020000023">
    <property type="protein sequence ID" value="KAL0102085.1"/>
    <property type="molecule type" value="Genomic_DNA"/>
</dbReference>
<sequence length="60" mass="7239">MASRVGRDTRRTELGYMRYRSRIKKKNINVTVRDFTKRKTRHGFLDAFNARANYKQAQFI</sequence>
<dbReference type="AlphaFoldDB" id="A0AAW2EGG6"/>
<reference evidence="1 2" key="1">
    <citation type="submission" date="2023-03" db="EMBL/GenBank/DDBJ databases">
        <title>High recombination rates correlate with genetic variation in Cardiocondyla obscurior ants.</title>
        <authorList>
            <person name="Errbii M."/>
        </authorList>
    </citation>
    <scope>NUCLEOTIDE SEQUENCE [LARGE SCALE GENOMIC DNA]</scope>
    <source>
        <strain evidence="1">Alpha-2009</strain>
        <tissue evidence="1">Whole body</tissue>
    </source>
</reference>